<dbReference type="InterPro" id="IPR002938">
    <property type="entry name" value="FAD-bd"/>
</dbReference>
<dbReference type="GO" id="GO:0071949">
    <property type="term" value="F:FAD binding"/>
    <property type="evidence" value="ECO:0007669"/>
    <property type="project" value="InterPro"/>
</dbReference>
<gene>
    <name evidence="2" type="ORF">IPJ89_05475</name>
</gene>
<evidence type="ECO:0000313" key="2">
    <source>
        <dbReference type="EMBL" id="QQR92566.1"/>
    </source>
</evidence>
<dbReference type="NCBIfam" id="TIGR02032">
    <property type="entry name" value="GG-red-SF"/>
    <property type="match status" value="1"/>
</dbReference>
<dbReference type="PANTHER" id="PTHR42685">
    <property type="entry name" value="GERANYLGERANYL DIPHOSPHATE REDUCTASE"/>
    <property type="match status" value="1"/>
</dbReference>
<dbReference type="Proteomes" id="UP000596004">
    <property type="component" value="Chromosome"/>
</dbReference>
<dbReference type="InterPro" id="IPR050407">
    <property type="entry name" value="Geranylgeranyl_reductase"/>
</dbReference>
<dbReference type="Pfam" id="PF01494">
    <property type="entry name" value="FAD_binding_3"/>
    <property type="match status" value="1"/>
</dbReference>
<dbReference type="AlphaFoldDB" id="A0A7T9DJM5"/>
<protein>
    <submittedName>
        <fullName evidence="2">Geranylgeranyl reductase family protein</fullName>
    </submittedName>
</protein>
<dbReference type="Gene3D" id="3.50.50.60">
    <property type="entry name" value="FAD/NAD(P)-binding domain"/>
    <property type="match status" value="1"/>
</dbReference>
<dbReference type="PRINTS" id="PR00420">
    <property type="entry name" value="RNGMNOXGNASE"/>
</dbReference>
<reference evidence="2" key="1">
    <citation type="submission" date="2020-11" db="EMBL/GenBank/DDBJ databases">
        <title>Connecting structure to function with the recovery of over 1000 high-quality activated sludge metagenome-assembled genomes encoding full-length rRNA genes using long-read sequencing.</title>
        <authorList>
            <person name="Singleton C.M."/>
            <person name="Petriglieri F."/>
            <person name="Kristensen J.M."/>
            <person name="Kirkegaard R.H."/>
            <person name="Michaelsen T.Y."/>
            <person name="Andersen M.H."/>
            <person name="Karst S.M."/>
            <person name="Dueholm M.S."/>
            <person name="Nielsen P.H."/>
            <person name="Albertsen M."/>
        </authorList>
    </citation>
    <scope>NUCLEOTIDE SEQUENCE</scope>
    <source>
        <strain evidence="2">Fred_18-Q3-R57-64_BAT3C.431</strain>
    </source>
</reference>
<dbReference type="GO" id="GO:0016628">
    <property type="term" value="F:oxidoreductase activity, acting on the CH-CH group of donors, NAD or NADP as acceptor"/>
    <property type="evidence" value="ECO:0007669"/>
    <property type="project" value="InterPro"/>
</dbReference>
<proteinExistence type="predicted"/>
<sequence>MSHPVDFDVIIVGGGPGGSACARFLGEKGVSVLLLDKASFPRDKTCGDAVSGKSLKVLQELGIKEKVAAKPNGKVKGVLLSAPNGKSFVVSMSKPGEVETNAYCVRREILDNVLFEHATKVCQFRERVQVTGLLKEHSQVVGVKVKDLSLEKEQELRAHLVIGADGATSVVARELQVSQIPSEHNCVAVRGYYENVSGVTDNIELHFVDDLIPGYFWIFPLEGNMCNVGVGMVMQDMQQRKLNLVDEMKKALEKEPFKSRFAHAKLHGDIKGWTLPFGSYKKKLVFDGAMLVGDAACLVDPFTGEGIGNALTSGKLAAQQALLALEKKDFSQTFLQPYEANVWKELGAELDLSYQLQKYSKHKPLINFIFSRAQKNPKIAAALSEMLVNETPREKTLSPLGLVKLLLS</sequence>
<name>A0A7T9DJM5_9ARCH</name>
<dbReference type="EMBL" id="CP064981">
    <property type="protein sequence ID" value="QQR92566.1"/>
    <property type="molecule type" value="Genomic_DNA"/>
</dbReference>
<dbReference type="PANTHER" id="PTHR42685:SF22">
    <property type="entry name" value="CONDITIONED MEDIUM FACTOR RECEPTOR 1"/>
    <property type="match status" value="1"/>
</dbReference>
<accession>A0A7T9DJM5</accession>
<dbReference type="SUPFAM" id="SSF51905">
    <property type="entry name" value="FAD/NAD(P)-binding domain"/>
    <property type="match status" value="1"/>
</dbReference>
<organism evidence="2">
    <name type="scientific">Candidatus Iainarchaeum sp</name>
    <dbReference type="NCBI Taxonomy" id="3101447"/>
    <lineage>
        <taxon>Archaea</taxon>
        <taxon>Candidatus Iainarchaeota</taxon>
        <taxon>Candidatus Iainarchaeia</taxon>
        <taxon>Candidatus Iainarchaeales</taxon>
        <taxon>Candidatus Iainarchaeaceae</taxon>
        <taxon>Candidatus Iainarchaeum</taxon>
    </lineage>
</organism>
<feature type="domain" description="FAD-binding" evidence="1">
    <location>
        <begin position="7"/>
        <end position="311"/>
    </location>
</feature>
<evidence type="ECO:0000259" key="1">
    <source>
        <dbReference type="Pfam" id="PF01494"/>
    </source>
</evidence>
<dbReference type="InterPro" id="IPR036188">
    <property type="entry name" value="FAD/NAD-bd_sf"/>
</dbReference>
<dbReference type="InterPro" id="IPR011777">
    <property type="entry name" value="Geranylgeranyl_Rdtase_fam"/>
</dbReference>